<gene>
    <name evidence="2" type="ordered locus">SSGZ1_0502</name>
</gene>
<protein>
    <submittedName>
        <fullName evidence="2">Signal recognition particle-docking protein FtsY</fullName>
    </submittedName>
</protein>
<accession>D5AGK2</accession>
<dbReference type="AlphaFoldDB" id="D5AGK2"/>
<dbReference type="EMBL" id="CP000837">
    <property type="protein sequence ID" value="ADE30967.1"/>
    <property type="molecule type" value="Genomic_DNA"/>
</dbReference>
<feature type="compositionally biased region" description="Basic and acidic residues" evidence="1">
    <location>
        <begin position="126"/>
        <end position="135"/>
    </location>
</feature>
<evidence type="ECO:0000313" key="2">
    <source>
        <dbReference type="EMBL" id="ADE30967.1"/>
    </source>
</evidence>
<evidence type="ECO:0000313" key="3">
    <source>
        <dbReference type="Proteomes" id="UP000002359"/>
    </source>
</evidence>
<dbReference type="Proteomes" id="UP000002359">
    <property type="component" value="Chromosome"/>
</dbReference>
<dbReference type="PATRIC" id="fig|423211.3.peg.494"/>
<feature type="compositionally biased region" description="Basic and acidic residues" evidence="1">
    <location>
        <begin position="143"/>
        <end position="159"/>
    </location>
</feature>
<name>D5AGK2_STRGZ</name>
<evidence type="ECO:0000256" key="1">
    <source>
        <dbReference type="SAM" id="MobiDB-lite"/>
    </source>
</evidence>
<dbReference type="KEGG" id="ssw:SSGZ1_0502"/>
<feature type="region of interest" description="Disordered" evidence="1">
    <location>
        <begin position="42"/>
        <end position="166"/>
    </location>
</feature>
<proteinExistence type="predicted"/>
<feature type="compositionally biased region" description="Polar residues" evidence="1">
    <location>
        <begin position="46"/>
        <end position="61"/>
    </location>
</feature>
<organism evidence="2 3">
    <name type="scientific">Streptococcus suis (strain GZ1)</name>
    <dbReference type="NCBI Taxonomy" id="423211"/>
    <lineage>
        <taxon>Bacteria</taxon>
        <taxon>Bacillati</taxon>
        <taxon>Bacillota</taxon>
        <taxon>Bacilli</taxon>
        <taxon>Lactobacillales</taxon>
        <taxon>Streptococcaceae</taxon>
        <taxon>Streptococcus</taxon>
    </lineage>
</organism>
<feature type="compositionally biased region" description="Basic and acidic residues" evidence="1">
    <location>
        <begin position="99"/>
        <end position="117"/>
    </location>
</feature>
<reference evidence="2 3" key="1">
    <citation type="journal article" date="2009" name="J. Infect. Dis.">
        <title>Clinical, experimental, and genomic differences between intermediately pathogenic, highly pathogenic, and epidemic Streptococcus suis.</title>
        <authorList>
            <person name="Ye C."/>
            <person name="Zheng H."/>
            <person name="Zhang J."/>
            <person name="Jing H."/>
            <person name="Wang L."/>
            <person name="Xiong Y."/>
            <person name="Wang W."/>
            <person name="Zhou Z."/>
            <person name="Sun Q."/>
            <person name="Luo X."/>
            <person name="Du H."/>
            <person name="Gottschalk M."/>
            <person name="Xu J."/>
        </authorList>
    </citation>
    <scope>NUCLEOTIDE SEQUENCE [LARGE SCALE GENOMIC DNA]</scope>
    <source>
        <strain evidence="2 3">GZ1</strain>
    </source>
</reference>
<dbReference type="PROSITE" id="PS51257">
    <property type="entry name" value="PROKAR_LIPOPROTEIN"/>
    <property type="match status" value="1"/>
</dbReference>
<feature type="compositionally biased region" description="Polar residues" evidence="1">
    <location>
        <begin position="81"/>
        <end position="97"/>
    </location>
</feature>
<dbReference type="HOGENOM" id="CLU_107090_0_0_9"/>
<sequence length="245" mass="26938">MSTIKAKGAMDMKNRLIPCVLACLMIFLVGCSGNTAKEAAQEITKTETSFPAGNTETNSQEETAEEPESTAVQEETPFTAEESQSTAESQTAETVQTKPAEEKTADTPATEKPKAEPPKQTTTQAESEKQTEQPKEQTTAEQKPVEKPTEKPAEPKPTEPPKQTFDVSPYVSYAKEYAVSIGLSLDSTATECWDNPISANPNRSGIKSDIESRLNRYKNSEGFTAVWIWTEKLSDTEYNIYIGYC</sequence>